<dbReference type="EMBL" id="CAEKDK010000003">
    <property type="protein sequence ID" value="CAB4273355.1"/>
    <property type="molecule type" value="Genomic_DNA"/>
</dbReference>
<organism evidence="1 2">
    <name type="scientific">Prunus armeniaca</name>
    <name type="common">Apricot</name>
    <name type="synonym">Armeniaca vulgaris</name>
    <dbReference type="NCBI Taxonomy" id="36596"/>
    <lineage>
        <taxon>Eukaryota</taxon>
        <taxon>Viridiplantae</taxon>
        <taxon>Streptophyta</taxon>
        <taxon>Embryophyta</taxon>
        <taxon>Tracheophyta</taxon>
        <taxon>Spermatophyta</taxon>
        <taxon>Magnoliopsida</taxon>
        <taxon>eudicotyledons</taxon>
        <taxon>Gunneridae</taxon>
        <taxon>Pentapetalae</taxon>
        <taxon>rosids</taxon>
        <taxon>fabids</taxon>
        <taxon>Rosales</taxon>
        <taxon>Rosaceae</taxon>
        <taxon>Amygdaloideae</taxon>
        <taxon>Amygdaleae</taxon>
        <taxon>Prunus</taxon>
    </lineage>
</organism>
<accession>A0A6J5UDV6</accession>
<protein>
    <submittedName>
        <fullName evidence="1">Uncharacterized protein</fullName>
    </submittedName>
</protein>
<reference evidence="1 2" key="1">
    <citation type="submission" date="2020-05" db="EMBL/GenBank/DDBJ databases">
        <authorList>
            <person name="Campoy J."/>
            <person name="Schneeberger K."/>
            <person name="Spophaly S."/>
        </authorList>
    </citation>
    <scope>NUCLEOTIDE SEQUENCE [LARGE SCALE GENOMIC DNA]</scope>
    <source>
        <strain evidence="1">PruArmRojPasFocal</strain>
    </source>
</reference>
<evidence type="ECO:0000313" key="2">
    <source>
        <dbReference type="Proteomes" id="UP000507222"/>
    </source>
</evidence>
<name>A0A6J5UDV6_PRUAR</name>
<gene>
    <name evidence="1" type="ORF">CURHAP_LOCUS20853</name>
</gene>
<dbReference type="AlphaFoldDB" id="A0A6J5UDV6"/>
<evidence type="ECO:0000313" key="1">
    <source>
        <dbReference type="EMBL" id="CAB4273355.1"/>
    </source>
</evidence>
<sequence>MKEISEVKDMMDGFHASNKFLIHGLREIASRLVVEEQTLSHNLKSHPQQENHQVTTIRSLILPTYVEENEVGRQYVDELALEFSTLTHLPFENLTLVEEEESLGMFAVRPPVSPTFLEEKEVSREYVDKREVDESALELKTQIDFTIETLTLVEEEKFTQENAIQQTVKVEHQNMTQLDTSILEIKDPQDQKEKCLNTTQPEAVIIDMVVGDQSDVIRPQLEMVKFIKPQQKAKSGQSSGLGGARKFGQHKEKIVMVVPR</sequence>
<dbReference type="Proteomes" id="UP000507222">
    <property type="component" value="Unassembled WGS sequence"/>
</dbReference>
<proteinExistence type="predicted"/>